<keyword evidence="1" id="KW-0678">Repressor</keyword>
<sequence length="217" mass="24231">MPKGPTKRRPQTTARLLEAALDTFAERGFHGASIEEICERAGYTRGAFYSNFRTKEALFLALFDLHAQSVVDRLTQAVDALAELPEDADPVRAVLTRVSTVDEAERRWYLLSTEFTLHAIRRPEAARALAEHDGRLRAEVAGLLGRLFDRLGRRPTVDLDTLARLTTAVHEGSLAQSLVEPDRLAPEELAVTFLPPLFDAVSEKRRTRRARGSRGET</sequence>
<comment type="caution">
    <text evidence="7">The sequence shown here is derived from an EMBL/GenBank/DDBJ whole genome shotgun (WGS) entry which is preliminary data.</text>
</comment>
<keyword evidence="4" id="KW-0804">Transcription</keyword>
<dbReference type="Pfam" id="PF00440">
    <property type="entry name" value="TetR_N"/>
    <property type="match status" value="1"/>
</dbReference>
<evidence type="ECO:0000256" key="1">
    <source>
        <dbReference type="ARBA" id="ARBA00022491"/>
    </source>
</evidence>
<dbReference type="Proteomes" id="UP001223978">
    <property type="component" value="Unassembled WGS sequence"/>
</dbReference>
<dbReference type="InterPro" id="IPR001647">
    <property type="entry name" value="HTH_TetR"/>
</dbReference>
<proteinExistence type="predicted"/>
<dbReference type="InterPro" id="IPR039538">
    <property type="entry name" value="BetI_C"/>
</dbReference>
<keyword evidence="8" id="KW-1185">Reference proteome</keyword>
<protein>
    <submittedName>
        <fullName evidence="7">TetR/AcrR family transcriptional regulator</fullName>
    </submittedName>
</protein>
<dbReference type="Gene3D" id="1.10.357.10">
    <property type="entry name" value="Tetracycline Repressor, domain 2"/>
    <property type="match status" value="1"/>
</dbReference>
<dbReference type="PANTHER" id="PTHR30055:SF241">
    <property type="entry name" value="TRANSCRIPTIONAL REGULATORY PROTEIN"/>
    <property type="match status" value="1"/>
</dbReference>
<evidence type="ECO:0000256" key="4">
    <source>
        <dbReference type="ARBA" id="ARBA00023163"/>
    </source>
</evidence>
<dbReference type="RefSeq" id="WP_282541964.1">
    <property type="nucleotide sequence ID" value="NZ_JASCIQ010000007.1"/>
</dbReference>
<evidence type="ECO:0000313" key="7">
    <source>
        <dbReference type="EMBL" id="MDI3404018.1"/>
    </source>
</evidence>
<accession>A0ABT6S9B3</accession>
<dbReference type="InterPro" id="IPR036271">
    <property type="entry name" value="Tet_transcr_reg_TetR-rel_C_sf"/>
</dbReference>
<dbReference type="PANTHER" id="PTHR30055">
    <property type="entry name" value="HTH-TYPE TRANSCRIPTIONAL REGULATOR RUTR"/>
    <property type="match status" value="1"/>
</dbReference>
<dbReference type="Pfam" id="PF13977">
    <property type="entry name" value="TetR_C_6"/>
    <property type="match status" value="1"/>
</dbReference>
<dbReference type="EMBL" id="JASCIQ010000007">
    <property type="protein sequence ID" value="MDI3404018.1"/>
    <property type="molecule type" value="Genomic_DNA"/>
</dbReference>
<feature type="domain" description="HTH tetR-type" evidence="6">
    <location>
        <begin position="10"/>
        <end position="70"/>
    </location>
</feature>
<evidence type="ECO:0000313" key="8">
    <source>
        <dbReference type="Proteomes" id="UP001223978"/>
    </source>
</evidence>
<dbReference type="SUPFAM" id="SSF46689">
    <property type="entry name" value="Homeodomain-like"/>
    <property type="match status" value="1"/>
</dbReference>
<gene>
    <name evidence="7" type="ORF">QIS96_09310</name>
</gene>
<dbReference type="PRINTS" id="PR00455">
    <property type="entry name" value="HTHTETR"/>
</dbReference>
<organism evidence="7 8">
    <name type="scientific">Streptomyces cavernicola</name>
    <dbReference type="NCBI Taxonomy" id="3043613"/>
    <lineage>
        <taxon>Bacteria</taxon>
        <taxon>Bacillati</taxon>
        <taxon>Actinomycetota</taxon>
        <taxon>Actinomycetes</taxon>
        <taxon>Kitasatosporales</taxon>
        <taxon>Streptomycetaceae</taxon>
        <taxon>Streptomyces</taxon>
    </lineage>
</organism>
<evidence type="ECO:0000256" key="2">
    <source>
        <dbReference type="ARBA" id="ARBA00023015"/>
    </source>
</evidence>
<feature type="DNA-binding region" description="H-T-H motif" evidence="5">
    <location>
        <begin position="33"/>
        <end position="52"/>
    </location>
</feature>
<keyword evidence="3 5" id="KW-0238">DNA-binding</keyword>
<name>A0ABT6S9B3_9ACTN</name>
<reference evidence="7 8" key="1">
    <citation type="submission" date="2023-05" db="EMBL/GenBank/DDBJ databases">
        <title>Draft genome sequence of Streptomyces sp. B-S-A6 isolated from a cave soil in Thailand.</title>
        <authorList>
            <person name="Chamroensaksri N."/>
            <person name="Muangham S."/>
        </authorList>
    </citation>
    <scope>NUCLEOTIDE SEQUENCE [LARGE SCALE GENOMIC DNA]</scope>
    <source>
        <strain evidence="7 8">B-S-A6</strain>
    </source>
</reference>
<dbReference type="InterPro" id="IPR050109">
    <property type="entry name" value="HTH-type_TetR-like_transc_reg"/>
</dbReference>
<dbReference type="PROSITE" id="PS50977">
    <property type="entry name" value="HTH_TETR_2"/>
    <property type="match status" value="1"/>
</dbReference>
<evidence type="ECO:0000259" key="6">
    <source>
        <dbReference type="PROSITE" id="PS50977"/>
    </source>
</evidence>
<keyword evidence="2" id="KW-0805">Transcription regulation</keyword>
<evidence type="ECO:0000256" key="5">
    <source>
        <dbReference type="PROSITE-ProRule" id="PRU00335"/>
    </source>
</evidence>
<evidence type="ECO:0000256" key="3">
    <source>
        <dbReference type="ARBA" id="ARBA00023125"/>
    </source>
</evidence>
<dbReference type="InterPro" id="IPR009057">
    <property type="entry name" value="Homeodomain-like_sf"/>
</dbReference>
<dbReference type="SUPFAM" id="SSF48498">
    <property type="entry name" value="Tetracyclin repressor-like, C-terminal domain"/>
    <property type="match status" value="1"/>
</dbReference>